<evidence type="ECO:0000256" key="2">
    <source>
        <dbReference type="ARBA" id="ARBA00022676"/>
    </source>
</evidence>
<dbReference type="RefSeq" id="WP_378293116.1">
    <property type="nucleotide sequence ID" value="NZ_JBHULE010000019.1"/>
</dbReference>
<dbReference type="Proteomes" id="UP001597319">
    <property type="component" value="Unassembled WGS sequence"/>
</dbReference>
<dbReference type="EMBL" id="JBHULE010000019">
    <property type="protein sequence ID" value="MFD2563573.1"/>
    <property type="molecule type" value="Genomic_DNA"/>
</dbReference>
<name>A0ABW5LFA9_9FLAO</name>
<keyword evidence="3 4" id="KW-0808">Transferase</keyword>
<comment type="caution">
    <text evidence="4">The sequence shown here is derived from an EMBL/GenBank/DDBJ whole genome shotgun (WGS) entry which is preliminary data.</text>
</comment>
<evidence type="ECO:0000313" key="5">
    <source>
        <dbReference type="Proteomes" id="UP001597319"/>
    </source>
</evidence>
<proteinExistence type="inferred from homology"/>
<dbReference type="InterPro" id="IPR029044">
    <property type="entry name" value="Nucleotide-diphossugar_trans"/>
</dbReference>
<dbReference type="GO" id="GO:0016757">
    <property type="term" value="F:glycosyltransferase activity"/>
    <property type="evidence" value="ECO:0007669"/>
    <property type="project" value="UniProtKB-KW"/>
</dbReference>
<accession>A0ABW5LFA9</accession>
<evidence type="ECO:0000313" key="4">
    <source>
        <dbReference type="EMBL" id="MFD2563573.1"/>
    </source>
</evidence>
<organism evidence="4 5">
    <name type="scientific">Aquimarina rubra</name>
    <dbReference type="NCBI Taxonomy" id="1920033"/>
    <lineage>
        <taxon>Bacteria</taxon>
        <taxon>Pseudomonadati</taxon>
        <taxon>Bacteroidota</taxon>
        <taxon>Flavobacteriia</taxon>
        <taxon>Flavobacteriales</taxon>
        <taxon>Flavobacteriaceae</taxon>
        <taxon>Aquimarina</taxon>
    </lineage>
</organism>
<comment type="similarity">
    <text evidence="1">Belongs to the glycosyltransferase 2 family.</text>
</comment>
<gene>
    <name evidence="4" type="ORF">ACFSR1_12915</name>
</gene>
<evidence type="ECO:0000256" key="3">
    <source>
        <dbReference type="ARBA" id="ARBA00022679"/>
    </source>
</evidence>
<dbReference type="SUPFAM" id="SSF53448">
    <property type="entry name" value="Nucleotide-diphospho-sugar transferases"/>
    <property type="match status" value="1"/>
</dbReference>
<dbReference type="PANTHER" id="PTHR43179">
    <property type="entry name" value="RHAMNOSYLTRANSFERASE WBBL"/>
    <property type="match status" value="1"/>
</dbReference>
<reference evidence="5" key="1">
    <citation type="journal article" date="2019" name="Int. J. Syst. Evol. Microbiol.">
        <title>The Global Catalogue of Microorganisms (GCM) 10K type strain sequencing project: providing services to taxonomists for standard genome sequencing and annotation.</title>
        <authorList>
            <consortium name="The Broad Institute Genomics Platform"/>
            <consortium name="The Broad Institute Genome Sequencing Center for Infectious Disease"/>
            <person name="Wu L."/>
            <person name="Ma J."/>
        </authorList>
    </citation>
    <scope>NUCLEOTIDE SEQUENCE [LARGE SCALE GENOMIC DNA]</scope>
    <source>
        <strain evidence="5">KCTC 52274</strain>
    </source>
</reference>
<dbReference type="PANTHER" id="PTHR43179:SF12">
    <property type="entry name" value="GALACTOFURANOSYLTRANSFERASE GLFT2"/>
    <property type="match status" value="1"/>
</dbReference>
<evidence type="ECO:0000256" key="1">
    <source>
        <dbReference type="ARBA" id="ARBA00006739"/>
    </source>
</evidence>
<dbReference type="Gene3D" id="3.90.550.10">
    <property type="entry name" value="Spore Coat Polysaccharide Biosynthesis Protein SpsA, Chain A"/>
    <property type="match status" value="1"/>
</dbReference>
<keyword evidence="2 4" id="KW-0328">Glycosyltransferase</keyword>
<dbReference type="EC" id="2.4.-.-" evidence="4"/>
<keyword evidence="5" id="KW-1185">Reference proteome</keyword>
<dbReference type="Pfam" id="PF13641">
    <property type="entry name" value="Glyco_tranf_2_3"/>
    <property type="match status" value="1"/>
</dbReference>
<protein>
    <submittedName>
        <fullName evidence="4">Glycosyltransferase family 2 protein</fullName>
        <ecNumber evidence="4">2.4.-.-</ecNumber>
    </submittedName>
</protein>
<sequence length="332" mass="38952">MKNKIYIVLLNYKGWKDTIECLESVFKLENVNFQILLVDNSPTLESLQKIENWASGEKNFEIETQFTDLVYPLIKKPLEYIVVSEEQIKIQYFDHTLVVIKAVENKGFSAGNNIALNYALNRDDFQFCWLLNNDTVVEKKSLINQLDYIKGKAAKTGILGSVLVDYFQPNIIQAIGGALNTKTFLTNHVGEGLNTKNFEQKVKNRSIDYVVGASMLVSREFLKDVGILSEDFFLYFEELDWAYRAKSKSWEVDWCPNSLVYHKEGKSIGSSKNYKKRSFTAEIESFKSRKIFFEKYFRNRIHFNFYSILIIMNRVRRFQFRLIPYFIRILIR</sequence>